<dbReference type="PROSITE" id="PS50927">
    <property type="entry name" value="BULB_LECTIN"/>
    <property type="match status" value="1"/>
</dbReference>
<keyword evidence="11 19" id="KW-1133">Transmembrane helix</keyword>
<dbReference type="PROSITE" id="PS50948">
    <property type="entry name" value="PAN"/>
    <property type="match status" value="1"/>
</dbReference>
<dbReference type="Pfam" id="PF00954">
    <property type="entry name" value="S_locus_glycop"/>
    <property type="match status" value="1"/>
</dbReference>
<protein>
    <recommendedName>
        <fullName evidence="17">Receptor-like serine/threonine-protein kinase</fullName>
        <ecNumber evidence="17">2.7.11.1</ecNumber>
    </recommendedName>
</protein>
<dbReference type="GO" id="GO:0005886">
    <property type="term" value="C:plasma membrane"/>
    <property type="evidence" value="ECO:0007669"/>
    <property type="project" value="UniProtKB-SubCell"/>
</dbReference>
<evidence type="ECO:0000256" key="19">
    <source>
        <dbReference type="SAM" id="Phobius"/>
    </source>
</evidence>
<evidence type="ECO:0000256" key="8">
    <source>
        <dbReference type="ARBA" id="ARBA00022741"/>
    </source>
</evidence>
<keyword evidence="7 20" id="KW-0732">Signal</keyword>
<name>A0A6J0KJK0_RAPSA</name>
<evidence type="ECO:0000256" key="13">
    <source>
        <dbReference type="ARBA" id="ARBA00023157"/>
    </source>
</evidence>
<feature type="domain" description="Protein kinase" evidence="21">
    <location>
        <begin position="493"/>
        <end position="776"/>
    </location>
</feature>
<dbReference type="PIRSF" id="PIRSF000641">
    <property type="entry name" value="SRK"/>
    <property type="match status" value="1"/>
</dbReference>
<gene>
    <name evidence="25" type="primary">LOC108818750</name>
</gene>
<evidence type="ECO:0000256" key="12">
    <source>
        <dbReference type="ARBA" id="ARBA00023136"/>
    </source>
</evidence>
<dbReference type="RefSeq" id="XP_018447184.2">
    <property type="nucleotide sequence ID" value="XM_018591682.2"/>
</dbReference>
<dbReference type="CDD" id="cd00028">
    <property type="entry name" value="B_lectin"/>
    <property type="match status" value="1"/>
</dbReference>
<keyword evidence="9 17" id="KW-0418">Kinase</keyword>
<dbReference type="SMART" id="SM00473">
    <property type="entry name" value="PAN_AP"/>
    <property type="match status" value="1"/>
</dbReference>
<dbReference type="OrthoDB" id="785331at2759"/>
<dbReference type="InterPro" id="IPR021820">
    <property type="entry name" value="S-locus_recpt_kinase_C"/>
</dbReference>
<dbReference type="Gene3D" id="3.30.200.20">
    <property type="entry name" value="Phosphorylase Kinase, domain 1"/>
    <property type="match status" value="1"/>
</dbReference>
<evidence type="ECO:0000256" key="5">
    <source>
        <dbReference type="ARBA" id="ARBA00022679"/>
    </source>
</evidence>
<accession>A0A6J0KJK0</accession>
<keyword evidence="10 17" id="KW-0067">ATP-binding</keyword>
<evidence type="ECO:0000259" key="22">
    <source>
        <dbReference type="PROSITE" id="PS50927"/>
    </source>
</evidence>
<evidence type="ECO:0000256" key="17">
    <source>
        <dbReference type="PIRNR" id="PIRNR000641"/>
    </source>
</evidence>
<evidence type="ECO:0000256" key="11">
    <source>
        <dbReference type="ARBA" id="ARBA00022989"/>
    </source>
</evidence>
<dbReference type="FunFam" id="3.30.200.20:FF:000195">
    <property type="entry name" value="G-type lectin S-receptor-like serine/threonine-protein kinase"/>
    <property type="match status" value="1"/>
</dbReference>
<dbReference type="Gene3D" id="2.90.10.10">
    <property type="entry name" value="Bulb-type lectin domain"/>
    <property type="match status" value="1"/>
</dbReference>
<proteinExistence type="inferred from homology"/>
<evidence type="ECO:0000256" key="6">
    <source>
        <dbReference type="ARBA" id="ARBA00022692"/>
    </source>
</evidence>
<dbReference type="CDD" id="cd01098">
    <property type="entry name" value="PAN_AP_plant"/>
    <property type="match status" value="1"/>
</dbReference>
<dbReference type="PANTHER" id="PTHR27002:SF956">
    <property type="entry name" value="PROTEIN KINASE DOMAIN-CONTAINING PROTEIN"/>
    <property type="match status" value="1"/>
</dbReference>
<dbReference type="InterPro" id="IPR000719">
    <property type="entry name" value="Prot_kinase_dom"/>
</dbReference>
<dbReference type="Pfam" id="PF11883">
    <property type="entry name" value="DUF3403"/>
    <property type="match status" value="1"/>
</dbReference>
<evidence type="ECO:0000256" key="7">
    <source>
        <dbReference type="ARBA" id="ARBA00022729"/>
    </source>
</evidence>
<dbReference type="InterPro" id="IPR008271">
    <property type="entry name" value="Ser/Thr_kinase_AS"/>
</dbReference>
<dbReference type="PANTHER" id="PTHR27002">
    <property type="entry name" value="RECEPTOR-LIKE SERINE/THREONINE-PROTEIN KINASE SD1-8"/>
    <property type="match status" value="1"/>
</dbReference>
<keyword evidence="3" id="KW-1003">Cell membrane</keyword>
<evidence type="ECO:0000313" key="24">
    <source>
        <dbReference type="Proteomes" id="UP000504610"/>
    </source>
</evidence>
<dbReference type="Pfam" id="PF07714">
    <property type="entry name" value="PK_Tyr_Ser-Thr"/>
    <property type="match status" value="1"/>
</dbReference>
<comment type="subcellular location">
    <subcellularLocation>
        <location evidence="1">Cell membrane</location>
        <topology evidence="1">Single-pass type I membrane protein</topology>
    </subcellularLocation>
</comment>
<comment type="similarity">
    <text evidence="17">Belongs to the protein kinase superfamily. Ser/Thr protein kinase family.</text>
</comment>
<dbReference type="EC" id="2.7.11.1" evidence="17"/>
<feature type="domain" description="Bulb-type lectin" evidence="22">
    <location>
        <begin position="19"/>
        <end position="140"/>
    </location>
</feature>
<evidence type="ECO:0000259" key="23">
    <source>
        <dbReference type="PROSITE" id="PS50948"/>
    </source>
</evidence>
<keyword evidence="4 17" id="KW-0723">Serine/threonine-protein kinase</keyword>
<dbReference type="PROSITE" id="PS00107">
    <property type="entry name" value="PROTEIN_KINASE_ATP"/>
    <property type="match status" value="1"/>
</dbReference>
<keyword evidence="6 19" id="KW-0812">Transmembrane</keyword>
<dbReference type="SMART" id="SM00108">
    <property type="entry name" value="B_lectin"/>
    <property type="match status" value="1"/>
</dbReference>
<dbReference type="InterPro" id="IPR017441">
    <property type="entry name" value="Protein_kinase_ATP_BS"/>
</dbReference>
<dbReference type="GO" id="GO:0004674">
    <property type="term" value="F:protein serine/threonine kinase activity"/>
    <property type="evidence" value="ECO:0007669"/>
    <property type="project" value="UniProtKB-KW"/>
</dbReference>
<sequence length="817" mass="92857">MSGKITIFVLLLFLPISSTSSSDDVLLLSKNETLASPGDVFELGFFNPGKVSNWYLGIWLKQDPDRTALWVANRDHPLLGSHGTLRFFNSNLILFDRNNNHVWSTSIDGTVRRDVVVKLLKNGNLVVKEAASDTNQFLWQSFDFPTDSIFSGMKMRTGTGNKLKSWINPNDPSTGVHFLGVTEEISGFWFYEEQEYGTEINLVDLWNGYSFGDMPPIFQVEGDTSSQQQSLVMTTNHGKFSRLRLGPEGIYEVYTWFSKHREWNLSWSVNDSCFLISSCKSYSFCSAYTTPRCNCIEGFSQKLDITWTGCTRVTNMSCSQDRFTTLHNMKLPNVRDVQVSWSSDLQNCEENCLANCHCTAWFVESEEERHGKCVTWYGELEGMRNYTFGGHDLHVRIAPTDHGVVDKKTKNRNIIIGFSIGVSFFLLVSFIIFRFWKRKQKQSITIPEPIVTSQASIMNEVVISSKRHTLGDMKTEELPLMDFEAIAIATNTFSNTNKLGKGGFGIVYKGRLIDGKEIAVKRLSETSSQGTNEFENEVSLIARLQHINLVRLLGYCVNKGEKMLIYEYLENLSLDSHLFDKSRSAKLNWPLRFDIAKGIARGLLYLHQDSRFRIIHRDLKVSNVLLDKNMIPKISDFGMARIFGRDETEACTRKVVGTYGYMSPEYAMNGIFSVKSDVFSYGILLLEIISGKRTTGFYKSCDDLSLHGWVWRNWKEGKRLDIIDPIIKDSTSSSLVFKTHEALKCIHIGLLCVQDRAEDRPEMSSVMVMFGSETMILPEPKQPELCVGRGPLEPELSKQGDDEWTVNQISRSVIDAR</sequence>
<evidence type="ECO:0000256" key="9">
    <source>
        <dbReference type="ARBA" id="ARBA00022777"/>
    </source>
</evidence>
<reference evidence="25" key="2">
    <citation type="submission" date="2025-08" db="UniProtKB">
        <authorList>
            <consortium name="RefSeq"/>
        </authorList>
    </citation>
    <scope>IDENTIFICATION</scope>
    <source>
        <tissue evidence="25">Leaf</tissue>
    </source>
</reference>
<evidence type="ECO:0000256" key="3">
    <source>
        <dbReference type="ARBA" id="ARBA00022475"/>
    </source>
</evidence>
<feature type="chain" id="PRO_5040965741" description="Receptor-like serine/threonine-protein kinase" evidence="20">
    <location>
        <begin position="22"/>
        <end position="817"/>
    </location>
</feature>
<evidence type="ECO:0000256" key="14">
    <source>
        <dbReference type="ARBA" id="ARBA00023180"/>
    </source>
</evidence>
<dbReference type="InterPro" id="IPR001480">
    <property type="entry name" value="Bulb-type_lectin_dom"/>
</dbReference>
<evidence type="ECO:0000313" key="25">
    <source>
        <dbReference type="RefSeq" id="XP_018447184.2"/>
    </source>
</evidence>
<dbReference type="AlphaFoldDB" id="A0A6J0KJK0"/>
<dbReference type="InterPro" id="IPR022126">
    <property type="entry name" value="S-locus_recpt_kinase"/>
</dbReference>
<comment type="catalytic activity">
    <reaction evidence="15 17">
        <text>L-threonyl-[protein] + ATP = O-phospho-L-threonyl-[protein] + ADP + H(+)</text>
        <dbReference type="Rhea" id="RHEA:46608"/>
        <dbReference type="Rhea" id="RHEA-COMP:11060"/>
        <dbReference type="Rhea" id="RHEA-COMP:11605"/>
        <dbReference type="ChEBI" id="CHEBI:15378"/>
        <dbReference type="ChEBI" id="CHEBI:30013"/>
        <dbReference type="ChEBI" id="CHEBI:30616"/>
        <dbReference type="ChEBI" id="CHEBI:61977"/>
        <dbReference type="ChEBI" id="CHEBI:456216"/>
        <dbReference type="EC" id="2.7.11.1"/>
    </reaction>
</comment>
<reference evidence="24" key="1">
    <citation type="journal article" date="2019" name="Database">
        <title>The radish genome database (RadishGD): an integrated information resource for radish genomics.</title>
        <authorList>
            <person name="Yu H.J."/>
            <person name="Baek S."/>
            <person name="Lee Y.J."/>
            <person name="Cho A."/>
            <person name="Mun J.H."/>
        </authorList>
    </citation>
    <scope>NUCLEOTIDE SEQUENCE [LARGE SCALE GENOMIC DNA]</scope>
    <source>
        <strain evidence="24">cv. WK10039</strain>
    </source>
</reference>
<dbReference type="InterPro" id="IPR024171">
    <property type="entry name" value="SRK-like_kinase"/>
</dbReference>
<evidence type="ECO:0000256" key="15">
    <source>
        <dbReference type="ARBA" id="ARBA00047899"/>
    </source>
</evidence>
<dbReference type="InterPro" id="IPR001245">
    <property type="entry name" value="Ser-Thr/Tyr_kinase_cat_dom"/>
</dbReference>
<dbReference type="InterPro" id="IPR003609">
    <property type="entry name" value="Pan_app"/>
</dbReference>
<evidence type="ECO:0000256" key="2">
    <source>
        <dbReference type="ARBA" id="ARBA00022471"/>
    </source>
</evidence>
<evidence type="ECO:0000256" key="1">
    <source>
        <dbReference type="ARBA" id="ARBA00004251"/>
    </source>
</evidence>
<dbReference type="KEGG" id="rsz:108818750"/>
<dbReference type="Pfam" id="PF08276">
    <property type="entry name" value="PAN_2"/>
    <property type="match status" value="1"/>
</dbReference>
<keyword evidence="8 17" id="KW-0547">Nucleotide-binding</keyword>
<dbReference type="SUPFAM" id="SSF51110">
    <property type="entry name" value="alpha-D-mannose-specific plant lectins"/>
    <property type="match status" value="1"/>
</dbReference>
<dbReference type="GO" id="GO:0005524">
    <property type="term" value="F:ATP binding"/>
    <property type="evidence" value="ECO:0007669"/>
    <property type="project" value="UniProtKB-UniRule"/>
</dbReference>
<dbReference type="InterPro" id="IPR036426">
    <property type="entry name" value="Bulb-type_lectin_dom_sf"/>
</dbReference>
<dbReference type="InterPro" id="IPR011009">
    <property type="entry name" value="Kinase-like_dom_sf"/>
</dbReference>
<comment type="catalytic activity">
    <reaction evidence="16 17">
        <text>L-seryl-[protein] + ATP = O-phospho-L-seryl-[protein] + ADP + H(+)</text>
        <dbReference type="Rhea" id="RHEA:17989"/>
        <dbReference type="Rhea" id="RHEA-COMP:9863"/>
        <dbReference type="Rhea" id="RHEA-COMP:11604"/>
        <dbReference type="ChEBI" id="CHEBI:15378"/>
        <dbReference type="ChEBI" id="CHEBI:29999"/>
        <dbReference type="ChEBI" id="CHEBI:30616"/>
        <dbReference type="ChEBI" id="CHEBI:83421"/>
        <dbReference type="ChEBI" id="CHEBI:456216"/>
        <dbReference type="EC" id="2.7.11.1"/>
    </reaction>
</comment>
<dbReference type="InterPro" id="IPR000858">
    <property type="entry name" value="S_locus_glycoprot_dom"/>
</dbReference>
<evidence type="ECO:0000256" key="10">
    <source>
        <dbReference type="ARBA" id="ARBA00022840"/>
    </source>
</evidence>
<feature type="signal peptide" evidence="20">
    <location>
        <begin position="1"/>
        <end position="21"/>
    </location>
</feature>
<dbReference type="Pfam" id="PF12398">
    <property type="entry name" value="DUF3660"/>
    <property type="match status" value="1"/>
</dbReference>
<evidence type="ECO:0000259" key="21">
    <source>
        <dbReference type="PROSITE" id="PS50011"/>
    </source>
</evidence>
<dbReference type="FunFam" id="1.10.510.10:FF:000060">
    <property type="entry name" value="G-type lectin S-receptor-like serine/threonine-protein kinase"/>
    <property type="match status" value="1"/>
</dbReference>
<dbReference type="Gene3D" id="1.10.510.10">
    <property type="entry name" value="Transferase(Phosphotransferase) domain 1"/>
    <property type="match status" value="1"/>
</dbReference>
<keyword evidence="12 19" id="KW-0472">Membrane</keyword>
<evidence type="ECO:0000256" key="20">
    <source>
        <dbReference type="SAM" id="SignalP"/>
    </source>
</evidence>
<evidence type="ECO:0000256" key="18">
    <source>
        <dbReference type="PROSITE-ProRule" id="PRU10141"/>
    </source>
</evidence>
<dbReference type="SUPFAM" id="SSF56112">
    <property type="entry name" value="Protein kinase-like (PK-like)"/>
    <property type="match status" value="1"/>
</dbReference>
<dbReference type="GeneID" id="108818750"/>
<dbReference type="SMART" id="SM00220">
    <property type="entry name" value="S_TKc"/>
    <property type="match status" value="1"/>
</dbReference>
<evidence type="ECO:0000256" key="16">
    <source>
        <dbReference type="ARBA" id="ARBA00048679"/>
    </source>
</evidence>
<feature type="transmembrane region" description="Helical" evidence="19">
    <location>
        <begin position="414"/>
        <end position="436"/>
    </location>
</feature>
<feature type="domain" description="Apple" evidence="23">
    <location>
        <begin position="318"/>
        <end position="398"/>
    </location>
</feature>
<keyword evidence="24" id="KW-1185">Reference proteome</keyword>
<dbReference type="Proteomes" id="UP000504610">
    <property type="component" value="Chromosome 8"/>
</dbReference>
<dbReference type="CDD" id="cd14066">
    <property type="entry name" value="STKc_IRAK"/>
    <property type="match status" value="1"/>
</dbReference>
<dbReference type="Pfam" id="PF01453">
    <property type="entry name" value="B_lectin"/>
    <property type="match status" value="1"/>
</dbReference>
<dbReference type="GO" id="GO:0060320">
    <property type="term" value="P:rejection of self pollen"/>
    <property type="evidence" value="ECO:0007669"/>
    <property type="project" value="UniProtKB-KW"/>
</dbReference>
<keyword evidence="13" id="KW-1015">Disulfide bond</keyword>
<keyword evidence="14" id="KW-0325">Glycoprotein</keyword>
<organism evidence="24 25">
    <name type="scientific">Raphanus sativus</name>
    <name type="common">Radish</name>
    <name type="synonym">Raphanus raphanistrum var. sativus</name>
    <dbReference type="NCBI Taxonomy" id="3726"/>
    <lineage>
        <taxon>Eukaryota</taxon>
        <taxon>Viridiplantae</taxon>
        <taxon>Streptophyta</taxon>
        <taxon>Embryophyta</taxon>
        <taxon>Tracheophyta</taxon>
        <taxon>Spermatophyta</taxon>
        <taxon>Magnoliopsida</taxon>
        <taxon>eudicotyledons</taxon>
        <taxon>Gunneridae</taxon>
        <taxon>Pentapetalae</taxon>
        <taxon>rosids</taxon>
        <taxon>malvids</taxon>
        <taxon>Brassicales</taxon>
        <taxon>Brassicaceae</taxon>
        <taxon>Brassiceae</taxon>
        <taxon>Raphanus</taxon>
    </lineage>
</organism>
<evidence type="ECO:0000256" key="4">
    <source>
        <dbReference type="ARBA" id="ARBA00022527"/>
    </source>
</evidence>
<dbReference type="PROSITE" id="PS00108">
    <property type="entry name" value="PROTEIN_KINASE_ST"/>
    <property type="match status" value="1"/>
</dbReference>
<keyword evidence="2" id="KW-0713">Self-incompatibility</keyword>
<feature type="binding site" evidence="18">
    <location>
        <position position="521"/>
    </location>
    <ligand>
        <name>ATP</name>
        <dbReference type="ChEBI" id="CHEBI:30616"/>
    </ligand>
</feature>
<keyword evidence="5 17" id="KW-0808">Transferase</keyword>
<dbReference type="PROSITE" id="PS50011">
    <property type="entry name" value="PROTEIN_KINASE_DOM"/>
    <property type="match status" value="1"/>
</dbReference>